<dbReference type="InterPro" id="IPR045283">
    <property type="entry name" value="AT3G44326-like"/>
</dbReference>
<reference evidence="2" key="1">
    <citation type="submission" date="2019-12" db="EMBL/GenBank/DDBJ databases">
        <authorList>
            <person name="Scholes J."/>
        </authorList>
    </citation>
    <scope>NUCLEOTIDE SEQUENCE</scope>
</reference>
<keyword evidence="1" id="KW-0812">Transmembrane</keyword>
<dbReference type="PANTHER" id="PTHR33736:SF18">
    <property type="entry name" value="F-BOX DOMAIN-CONTAINING PROTEIN"/>
    <property type="match status" value="1"/>
</dbReference>
<dbReference type="EMBL" id="CACSLK010030184">
    <property type="protein sequence ID" value="CAA0836020.1"/>
    <property type="molecule type" value="Genomic_DNA"/>
</dbReference>
<dbReference type="AlphaFoldDB" id="A0A9N7NSK4"/>
<protein>
    <submittedName>
        <fullName evidence="2">F-box protein</fullName>
    </submittedName>
</protein>
<keyword evidence="3" id="KW-1185">Reference proteome</keyword>
<keyword evidence="1" id="KW-1133">Transmembrane helix</keyword>
<evidence type="ECO:0000256" key="1">
    <source>
        <dbReference type="SAM" id="Phobius"/>
    </source>
</evidence>
<proteinExistence type="predicted"/>
<evidence type="ECO:0000313" key="3">
    <source>
        <dbReference type="Proteomes" id="UP001153555"/>
    </source>
</evidence>
<dbReference type="PANTHER" id="PTHR33736">
    <property type="entry name" value="F-BOX PROTEIN-RELATED"/>
    <property type="match status" value="1"/>
</dbReference>
<dbReference type="Proteomes" id="UP001153555">
    <property type="component" value="Unassembled WGS sequence"/>
</dbReference>
<dbReference type="OrthoDB" id="671172at2759"/>
<name>A0A9N7NSK4_STRHE</name>
<comment type="caution">
    <text evidence="2">The sequence shown here is derived from an EMBL/GenBank/DDBJ whole genome shotgun (WGS) entry which is preliminary data.</text>
</comment>
<keyword evidence="1" id="KW-0472">Membrane</keyword>
<accession>A0A9N7NSK4</accession>
<gene>
    <name evidence="2" type="ORF">SHERM_03151</name>
</gene>
<organism evidence="2 3">
    <name type="scientific">Striga hermonthica</name>
    <name type="common">Purple witchweed</name>
    <name type="synonym">Buchnera hermonthica</name>
    <dbReference type="NCBI Taxonomy" id="68872"/>
    <lineage>
        <taxon>Eukaryota</taxon>
        <taxon>Viridiplantae</taxon>
        <taxon>Streptophyta</taxon>
        <taxon>Embryophyta</taxon>
        <taxon>Tracheophyta</taxon>
        <taxon>Spermatophyta</taxon>
        <taxon>Magnoliopsida</taxon>
        <taxon>eudicotyledons</taxon>
        <taxon>Gunneridae</taxon>
        <taxon>Pentapetalae</taxon>
        <taxon>asterids</taxon>
        <taxon>lamiids</taxon>
        <taxon>Lamiales</taxon>
        <taxon>Orobanchaceae</taxon>
        <taxon>Buchnereae</taxon>
        <taxon>Striga</taxon>
    </lineage>
</organism>
<feature type="transmembrane region" description="Helical" evidence="1">
    <location>
        <begin position="224"/>
        <end position="244"/>
    </location>
</feature>
<evidence type="ECO:0000313" key="2">
    <source>
        <dbReference type="EMBL" id="CAA0836020.1"/>
    </source>
</evidence>
<sequence length="246" mass="26202">MPLNLALHHRPPRPHRRLLPLTPELISAVDISCDGRPIYSKVLVTETSSPWFLCTPFRLDLLDPKETVATPLDPGGGACAARAADRLRVSWILIDPAAGRAASVASRRAVVARRHWLTGDLQLRYAVVVDAGGGRLAECAVAVACRCGGGGGMRVVEVSMQVVGVEGRVLAGMEGLGVIQAAMEAGRTRPSGSGGGGWERDVYAAFARMKARCREGKEKREKGLDTACVATGIAIFVAFFVFLLSR</sequence>